<dbReference type="InterPro" id="IPR029479">
    <property type="entry name" value="Nitroreductase"/>
</dbReference>
<comment type="caution">
    <text evidence="7">The sequence shown here is derived from an EMBL/GenBank/DDBJ whole genome shotgun (WGS) entry which is preliminary data.</text>
</comment>
<dbReference type="PANTHER" id="PTHR43673:SF2">
    <property type="entry name" value="NITROREDUCTASE"/>
    <property type="match status" value="1"/>
</dbReference>
<evidence type="ECO:0000256" key="3">
    <source>
        <dbReference type="ARBA" id="ARBA00022630"/>
    </source>
</evidence>
<dbReference type="PANTHER" id="PTHR43673">
    <property type="entry name" value="NAD(P)H NITROREDUCTASE YDGI-RELATED"/>
    <property type="match status" value="1"/>
</dbReference>
<dbReference type="InterPro" id="IPR000415">
    <property type="entry name" value="Nitroreductase-like"/>
</dbReference>
<protein>
    <recommendedName>
        <fullName evidence="6">Nitroreductase domain-containing protein</fullName>
    </recommendedName>
</protein>
<proteinExistence type="inferred from homology"/>
<sequence length="183" mass="20120">MSIQTLLDRRSIRAYDPNYEIPEELLSKIIKAALNSPTALNRQDVDFVVCTNRGILQNIAEEVMNSGPETMRERFKDRQKKSGVTNPVTYDCPCVIFLEKNERAGDNVAVDAGIISMAIMIAAKAEGLDSVCLGSVKLGINEKTEPLLNVKKENVLLGVGIGKAKEGAEIVDKEIIAKVRYVK</sequence>
<evidence type="ECO:0000313" key="7">
    <source>
        <dbReference type="EMBL" id="KAK8857881.1"/>
    </source>
</evidence>
<evidence type="ECO:0000256" key="5">
    <source>
        <dbReference type="ARBA" id="ARBA00023002"/>
    </source>
</evidence>
<comment type="cofactor">
    <cofactor evidence="1">
        <name>FMN</name>
        <dbReference type="ChEBI" id="CHEBI:58210"/>
    </cofactor>
</comment>
<reference evidence="7 8" key="1">
    <citation type="submission" date="2024-04" db="EMBL/GenBank/DDBJ databases">
        <title>Tritrichomonas musculus Genome.</title>
        <authorList>
            <person name="Alves-Ferreira E."/>
            <person name="Grigg M."/>
            <person name="Lorenzi H."/>
            <person name="Galac M."/>
        </authorList>
    </citation>
    <scope>NUCLEOTIDE SEQUENCE [LARGE SCALE GENOMIC DNA]</scope>
    <source>
        <strain evidence="7 8">EAF2021</strain>
    </source>
</reference>
<evidence type="ECO:0000259" key="6">
    <source>
        <dbReference type="Pfam" id="PF00881"/>
    </source>
</evidence>
<organism evidence="7 8">
    <name type="scientific">Tritrichomonas musculus</name>
    <dbReference type="NCBI Taxonomy" id="1915356"/>
    <lineage>
        <taxon>Eukaryota</taxon>
        <taxon>Metamonada</taxon>
        <taxon>Parabasalia</taxon>
        <taxon>Tritrichomonadida</taxon>
        <taxon>Tritrichomonadidae</taxon>
        <taxon>Tritrichomonas</taxon>
    </lineage>
</organism>
<evidence type="ECO:0000256" key="1">
    <source>
        <dbReference type="ARBA" id="ARBA00001917"/>
    </source>
</evidence>
<keyword evidence="8" id="KW-1185">Reference proteome</keyword>
<keyword evidence="3" id="KW-0285">Flavoprotein</keyword>
<accession>A0ABR2I6M3</accession>
<keyword evidence="4" id="KW-0288">FMN</keyword>
<dbReference type="Proteomes" id="UP001470230">
    <property type="component" value="Unassembled WGS sequence"/>
</dbReference>
<name>A0ABR2I6M3_9EUKA</name>
<evidence type="ECO:0000256" key="4">
    <source>
        <dbReference type="ARBA" id="ARBA00022643"/>
    </source>
</evidence>
<evidence type="ECO:0000313" key="8">
    <source>
        <dbReference type="Proteomes" id="UP001470230"/>
    </source>
</evidence>
<evidence type="ECO:0000256" key="2">
    <source>
        <dbReference type="ARBA" id="ARBA00007118"/>
    </source>
</evidence>
<feature type="domain" description="Nitroreductase" evidence="6">
    <location>
        <begin position="8"/>
        <end position="163"/>
    </location>
</feature>
<dbReference type="SUPFAM" id="SSF55469">
    <property type="entry name" value="FMN-dependent nitroreductase-like"/>
    <property type="match status" value="1"/>
</dbReference>
<keyword evidence="5" id="KW-0560">Oxidoreductase</keyword>
<gene>
    <name evidence="7" type="ORF">M9Y10_012977</name>
</gene>
<dbReference type="Gene3D" id="3.40.109.10">
    <property type="entry name" value="NADH Oxidase"/>
    <property type="match status" value="1"/>
</dbReference>
<comment type="similarity">
    <text evidence="2">Belongs to the nitroreductase family.</text>
</comment>
<dbReference type="Pfam" id="PF00881">
    <property type="entry name" value="Nitroreductase"/>
    <property type="match status" value="1"/>
</dbReference>
<dbReference type="EMBL" id="JAPFFF010000019">
    <property type="protein sequence ID" value="KAK8857881.1"/>
    <property type="molecule type" value="Genomic_DNA"/>
</dbReference>